<keyword evidence="8" id="KW-1185">Reference proteome</keyword>
<keyword evidence="5" id="KW-0863">Zinc-finger</keyword>
<evidence type="ECO:0000313" key="7">
    <source>
        <dbReference type="EMBL" id="KAJ8321453.1"/>
    </source>
</evidence>
<evidence type="ECO:0000256" key="4">
    <source>
        <dbReference type="ARBA" id="ARBA00022839"/>
    </source>
</evidence>
<dbReference type="Proteomes" id="UP001217089">
    <property type="component" value="Unassembled WGS sequence"/>
</dbReference>
<dbReference type="PANTHER" id="PTHR47526:SF3">
    <property type="entry name" value="PHD-TYPE DOMAIN-CONTAINING PROTEIN"/>
    <property type="match status" value="1"/>
</dbReference>
<name>A0ABQ9FW17_TEGGR</name>
<sequence length="497" mass="55494">MVNLDLCDLPNDISQQYLPYTTTLRQRQKAHAFSRNGYVHKVKLSRNENDVMDISAKVYRSQRKSETPHNINMTVNSCTKPITEGFCSCKSGISGECAHILAVLMTLQNWILDGYKEVPAEQSCTSLPQSWDKPRGSKIHPEPVSQMVICKPVNVSRKRKPLMAAFYDNRIKKQVDRDDIAYLQSLADSPIAYLASDPGTTLNTAYGSQYIGCGLGYHVTRSTWTRWAAIFFVIATSAAGICPSHGAFGGITSLIPNISISSLILKPLSTITPSPSLSMPQSIIFLIVSNNPLCEDIALSDIAPENNMEINVTDPRGSTPIKPLTAPLMNPVSVPSGQVNPCGDLTFSLDINIDLPSIITDNSDYWTELEVNKDQCFDIEKNTRTQSNCELWHNLRKNRLTASCFGKIVKRKMVVSDKFLQSLFKPKKFVTTATSYGNTNEKVAKQLYMKTTENHVQGQLLLTGSPFCDFVTYTRKDLKVQRIFPNQDTFEKLLEKL</sequence>
<keyword evidence="2" id="KW-0255">Endonuclease</keyword>
<dbReference type="SUPFAM" id="SSF52980">
    <property type="entry name" value="Restriction endonuclease-like"/>
    <property type="match status" value="1"/>
</dbReference>
<dbReference type="PROSITE" id="PS50966">
    <property type="entry name" value="ZF_SWIM"/>
    <property type="match status" value="1"/>
</dbReference>
<evidence type="ECO:0000256" key="5">
    <source>
        <dbReference type="PROSITE-ProRule" id="PRU00325"/>
    </source>
</evidence>
<dbReference type="EMBL" id="JARBDR010000074">
    <property type="protein sequence ID" value="KAJ8321453.1"/>
    <property type="molecule type" value="Genomic_DNA"/>
</dbReference>
<keyword evidence="5" id="KW-0862">Zinc</keyword>
<evidence type="ECO:0000256" key="2">
    <source>
        <dbReference type="ARBA" id="ARBA00022759"/>
    </source>
</evidence>
<feature type="domain" description="SWIM-type" evidence="6">
    <location>
        <begin position="73"/>
        <end position="108"/>
    </location>
</feature>
<proteinExistence type="predicted"/>
<evidence type="ECO:0000256" key="1">
    <source>
        <dbReference type="ARBA" id="ARBA00022722"/>
    </source>
</evidence>
<reference evidence="7 8" key="1">
    <citation type="submission" date="2022-12" db="EMBL/GenBank/DDBJ databases">
        <title>Chromosome-level genome of Tegillarca granosa.</title>
        <authorList>
            <person name="Kim J."/>
        </authorList>
    </citation>
    <scope>NUCLEOTIDE SEQUENCE [LARGE SCALE GENOMIC DNA]</scope>
    <source>
        <strain evidence="7">Teg-2019</strain>
        <tissue evidence="7">Adductor muscle</tissue>
    </source>
</reference>
<evidence type="ECO:0000313" key="8">
    <source>
        <dbReference type="Proteomes" id="UP001217089"/>
    </source>
</evidence>
<dbReference type="Pfam" id="PF01771">
    <property type="entry name" value="Viral_alk_exo"/>
    <property type="match status" value="1"/>
</dbReference>
<dbReference type="InterPro" id="IPR034720">
    <property type="entry name" value="Viral_alk_exo"/>
</dbReference>
<evidence type="ECO:0000256" key="3">
    <source>
        <dbReference type="ARBA" id="ARBA00022801"/>
    </source>
</evidence>
<protein>
    <recommendedName>
        <fullName evidence="6">SWIM-type domain-containing protein</fullName>
    </recommendedName>
</protein>
<dbReference type="Gene3D" id="3.90.320.10">
    <property type="match status" value="2"/>
</dbReference>
<keyword evidence="3" id="KW-0378">Hydrolase</keyword>
<accession>A0ABQ9FW17</accession>
<keyword evidence="5" id="KW-0479">Metal-binding</keyword>
<dbReference type="InterPro" id="IPR007527">
    <property type="entry name" value="Znf_SWIM"/>
</dbReference>
<gene>
    <name evidence="7" type="ORF">KUTeg_000998</name>
</gene>
<dbReference type="InterPro" id="IPR011335">
    <property type="entry name" value="Restrct_endonuc-II-like"/>
</dbReference>
<evidence type="ECO:0000259" key="6">
    <source>
        <dbReference type="PROSITE" id="PS50966"/>
    </source>
</evidence>
<dbReference type="PANTHER" id="PTHR47526">
    <property type="entry name" value="ATP-DEPENDENT DNA HELICASE"/>
    <property type="match status" value="1"/>
</dbReference>
<dbReference type="InterPro" id="IPR011604">
    <property type="entry name" value="PDDEXK-like_dom_sf"/>
</dbReference>
<feature type="non-terminal residue" evidence="7">
    <location>
        <position position="497"/>
    </location>
</feature>
<keyword evidence="1" id="KW-0540">Nuclease</keyword>
<organism evidence="7 8">
    <name type="scientific">Tegillarca granosa</name>
    <name type="common">Malaysian cockle</name>
    <name type="synonym">Anadara granosa</name>
    <dbReference type="NCBI Taxonomy" id="220873"/>
    <lineage>
        <taxon>Eukaryota</taxon>
        <taxon>Metazoa</taxon>
        <taxon>Spiralia</taxon>
        <taxon>Lophotrochozoa</taxon>
        <taxon>Mollusca</taxon>
        <taxon>Bivalvia</taxon>
        <taxon>Autobranchia</taxon>
        <taxon>Pteriomorphia</taxon>
        <taxon>Arcoida</taxon>
        <taxon>Arcoidea</taxon>
        <taxon>Arcidae</taxon>
        <taxon>Tegillarca</taxon>
    </lineage>
</organism>
<keyword evidence="4" id="KW-0269">Exonuclease</keyword>
<comment type="caution">
    <text evidence="7">The sequence shown here is derived from an EMBL/GenBank/DDBJ whole genome shotgun (WGS) entry which is preliminary data.</text>
</comment>